<dbReference type="InterPro" id="IPR000754">
    <property type="entry name" value="Ribosomal_uS9"/>
</dbReference>
<accession>X1E567</accession>
<keyword evidence="3" id="KW-0687">Ribonucleoprotein</keyword>
<dbReference type="SUPFAM" id="SSF54211">
    <property type="entry name" value="Ribosomal protein S5 domain 2-like"/>
    <property type="match status" value="1"/>
</dbReference>
<evidence type="ECO:0000256" key="3">
    <source>
        <dbReference type="ARBA" id="ARBA00023274"/>
    </source>
</evidence>
<evidence type="ECO:0000256" key="4">
    <source>
        <dbReference type="SAM" id="MobiDB-lite"/>
    </source>
</evidence>
<dbReference type="GO" id="GO:0003735">
    <property type="term" value="F:structural constituent of ribosome"/>
    <property type="evidence" value="ECO:0007669"/>
    <property type="project" value="InterPro"/>
</dbReference>
<name>X1E567_9ZZZZ</name>
<organism evidence="5">
    <name type="scientific">marine sediment metagenome</name>
    <dbReference type="NCBI Taxonomy" id="412755"/>
    <lineage>
        <taxon>unclassified sequences</taxon>
        <taxon>metagenomes</taxon>
        <taxon>ecological metagenomes</taxon>
    </lineage>
</organism>
<dbReference type="NCBIfam" id="NF001099">
    <property type="entry name" value="PRK00132.1"/>
    <property type="match status" value="1"/>
</dbReference>
<dbReference type="Gene3D" id="3.30.230.10">
    <property type="match status" value="1"/>
</dbReference>
<reference evidence="5" key="1">
    <citation type="journal article" date="2014" name="Front. Microbiol.">
        <title>High frequency of phylogenetically diverse reductive dehalogenase-homologous genes in deep subseafloor sedimentary metagenomes.</title>
        <authorList>
            <person name="Kawai M."/>
            <person name="Futagami T."/>
            <person name="Toyoda A."/>
            <person name="Takaki Y."/>
            <person name="Nishi S."/>
            <person name="Hori S."/>
            <person name="Arai W."/>
            <person name="Tsubouchi T."/>
            <person name="Morono Y."/>
            <person name="Uchiyama I."/>
            <person name="Ito T."/>
            <person name="Fujiyama A."/>
            <person name="Inagaki F."/>
            <person name="Takami H."/>
        </authorList>
    </citation>
    <scope>NUCLEOTIDE SEQUENCE</scope>
    <source>
        <strain evidence="5">Expedition CK06-06</strain>
    </source>
</reference>
<proteinExistence type="inferred from homology"/>
<gene>
    <name evidence="5" type="ORF">S01H4_40039</name>
</gene>
<comment type="similarity">
    <text evidence="1">Belongs to the universal ribosomal protein uS9 family.</text>
</comment>
<dbReference type="GO" id="GO:0003723">
    <property type="term" value="F:RNA binding"/>
    <property type="evidence" value="ECO:0007669"/>
    <property type="project" value="TreeGrafter"/>
</dbReference>
<feature type="non-terminal residue" evidence="5">
    <location>
        <position position="140"/>
    </location>
</feature>
<keyword evidence="2" id="KW-0689">Ribosomal protein</keyword>
<protein>
    <recommendedName>
        <fullName evidence="6">30S ribosomal protein S9</fullName>
    </recommendedName>
</protein>
<dbReference type="GO" id="GO:0022627">
    <property type="term" value="C:cytosolic small ribosomal subunit"/>
    <property type="evidence" value="ECO:0007669"/>
    <property type="project" value="TreeGrafter"/>
</dbReference>
<dbReference type="FunFam" id="3.30.230.10:FF:000001">
    <property type="entry name" value="30S ribosomal protein S9"/>
    <property type="match status" value="1"/>
</dbReference>
<dbReference type="AlphaFoldDB" id="X1E567"/>
<dbReference type="Pfam" id="PF00380">
    <property type="entry name" value="Ribosomal_S9"/>
    <property type="match status" value="1"/>
</dbReference>
<dbReference type="PANTHER" id="PTHR21569:SF1">
    <property type="entry name" value="SMALL RIBOSOMAL SUBUNIT PROTEIN US9M"/>
    <property type="match status" value="1"/>
</dbReference>
<evidence type="ECO:0000256" key="1">
    <source>
        <dbReference type="ARBA" id="ARBA00005251"/>
    </source>
</evidence>
<dbReference type="PROSITE" id="PS00360">
    <property type="entry name" value="RIBOSOMAL_S9"/>
    <property type="match status" value="1"/>
</dbReference>
<dbReference type="EMBL" id="BART01021764">
    <property type="protein sequence ID" value="GAH03813.1"/>
    <property type="molecule type" value="Genomic_DNA"/>
</dbReference>
<evidence type="ECO:0000256" key="2">
    <source>
        <dbReference type="ARBA" id="ARBA00022980"/>
    </source>
</evidence>
<dbReference type="GO" id="GO:0006412">
    <property type="term" value="P:translation"/>
    <property type="evidence" value="ECO:0007669"/>
    <property type="project" value="InterPro"/>
</dbReference>
<dbReference type="InterPro" id="IPR020574">
    <property type="entry name" value="Ribosomal_uS9_CS"/>
</dbReference>
<evidence type="ECO:0008006" key="6">
    <source>
        <dbReference type="Google" id="ProtNLM"/>
    </source>
</evidence>
<dbReference type="InterPro" id="IPR023035">
    <property type="entry name" value="Ribosomal_uS9_bac/plastid"/>
</dbReference>
<dbReference type="InterPro" id="IPR020568">
    <property type="entry name" value="Ribosomal_Su5_D2-typ_SF"/>
</dbReference>
<feature type="compositionally biased region" description="Basic residues" evidence="4">
    <location>
        <begin position="128"/>
        <end position="140"/>
    </location>
</feature>
<dbReference type="PANTHER" id="PTHR21569">
    <property type="entry name" value="RIBOSOMAL PROTEIN S9"/>
    <property type="match status" value="1"/>
</dbReference>
<evidence type="ECO:0000313" key="5">
    <source>
        <dbReference type="EMBL" id="GAH03813.1"/>
    </source>
</evidence>
<feature type="region of interest" description="Disordered" evidence="4">
    <location>
        <begin position="117"/>
        <end position="140"/>
    </location>
</feature>
<dbReference type="InterPro" id="IPR014721">
    <property type="entry name" value="Ribsml_uS5_D2-typ_fold_subgr"/>
</dbReference>
<comment type="caution">
    <text evidence="5">The sequence shown here is derived from an EMBL/GenBank/DDBJ whole genome shotgun (WGS) entry which is preliminary data.</text>
</comment>
<sequence length="140" mass="15784">MPLIKLKKFQKTSKGRYYYGTGRRKSATARVRIIPGKGDMIINEKKPEEYFESKFLIELILNPLKLVGLEKKVDVSVLVAGGGKNAQAEAIRLGLSRAIISYKKNLKTTFKKSGFLTQDAREKERMKPGLKRARRAPSGE</sequence>